<reference evidence="1" key="1">
    <citation type="submission" date="2022-08" db="EMBL/GenBank/DDBJ databases">
        <authorList>
            <consortium name="DOE Joint Genome Institute"/>
            <person name="Min B."/>
            <person name="Sierra-Patev S."/>
            <person name="Naranjo-Ortiz M."/>
            <person name="Looney B."/>
            <person name="Konkel Z."/>
            <person name="Slot J.C."/>
            <person name="Sakamoto Y."/>
            <person name="Steenwyk J.L."/>
            <person name="Rokas A."/>
            <person name="Carro J."/>
            <person name="Camarero S."/>
            <person name="Ferreira P."/>
            <person name="Molpeceres G."/>
            <person name="Ruiz-duenas F.J."/>
            <person name="Serrano A."/>
            <person name="Henrissat B."/>
            <person name="Drula E."/>
            <person name="Hughes K.W."/>
            <person name="Mata J.L."/>
            <person name="Ishikawa N.K."/>
            <person name="Vargas-Isla R."/>
            <person name="Ushijima S."/>
            <person name="Smith C.A."/>
            <person name="Ahrendt S."/>
            <person name="Andreopoulos W."/>
            <person name="He G."/>
            <person name="LaButti K."/>
            <person name="Lipzen A."/>
            <person name="Ng V."/>
            <person name="Riley R."/>
            <person name="Sandor L."/>
            <person name="Barry K."/>
            <person name="Martinez A.T."/>
            <person name="Xiao Y."/>
            <person name="Gibbons J.G."/>
            <person name="Terashima K."/>
            <person name="Hibbett D.S."/>
            <person name="Grigoriev I.V."/>
        </authorList>
    </citation>
    <scope>NUCLEOTIDE SEQUENCE</scope>
    <source>
        <strain evidence="1">ET3784</strain>
    </source>
</reference>
<evidence type="ECO:0000313" key="1">
    <source>
        <dbReference type="EMBL" id="KAJ3735365.1"/>
    </source>
</evidence>
<evidence type="ECO:0000313" key="2">
    <source>
        <dbReference type="Proteomes" id="UP001176059"/>
    </source>
</evidence>
<keyword evidence="2" id="KW-1185">Reference proteome</keyword>
<comment type="caution">
    <text evidence="1">The sequence shown here is derived from an EMBL/GenBank/DDBJ whole genome shotgun (WGS) entry which is preliminary data.</text>
</comment>
<proteinExistence type="predicted"/>
<dbReference type="EMBL" id="JANVFO010000010">
    <property type="protein sequence ID" value="KAJ3735365.1"/>
    <property type="molecule type" value="Genomic_DNA"/>
</dbReference>
<dbReference type="AlphaFoldDB" id="A0AA38JRR0"/>
<name>A0AA38JRR0_9AGAR</name>
<accession>A0AA38JRR0</accession>
<reference evidence="1" key="2">
    <citation type="journal article" date="2023" name="Proc. Natl. Acad. Sci. U.S.A.">
        <title>A global phylogenomic analysis of the shiitake genus Lentinula.</title>
        <authorList>
            <person name="Sierra-Patev S."/>
            <person name="Min B."/>
            <person name="Naranjo-Ortiz M."/>
            <person name="Looney B."/>
            <person name="Konkel Z."/>
            <person name="Slot J.C."/>
            <person name="Sakamoto Y."/>
            <person name="Steenwyk J.L."/>
            <person name="Rokas A."/>
            <person name="Carro J."/>
            <person name="Camarero S."/>
            <person name="Ferreira P."/>
            <person name="Molpeceres G."/>
            <person name="Ruiz-Duenas F.J."/>
            <person name="Serrano A."/>
            <person name="Henrissat B."/>
            <person name="Drula E."/>
            <person name="Hughes K.W."/>
            <person name="Mata J.L."/>
            <person name="Ishikawa N.K."/>
            <person name="Vargas-Isla R."/>
            <person name="Ushijima S."/>
            <person name="Smith C.A."/>
            <person name="Donoghue J."/>
            <person name="Ahrendt S."/>
            <person name="Andreopoulos W."/>
            <person name="He G."/>
            <person name="LaButti K."/>
            <person name="Lipzen A."/>
            <person name="Ng V."/>
            <person name="Riley R."/>
            <person name="Sandor L."/>
            <person name="Barry K."/>
            <person name="Martinez A.T."/>
            <person name="Xiao Y."/>
            <person name="Gibbons J.G."/>
            <person name="Terashima K."/>
            <person name="Grigoriev I.V."/>
            <person name="Hibbett D."/>
        </authorList>
    </citation>
    <scope>NUCLEOTIDE SEQUENCE</scope>
    <source>
        <strain evidence="1">ET3784</strain>
    </source>
</reference>
<dbReference type="Proteomes" id="UP001176059">
    <property type="component" value="Unassembled WGS sequence"/>
</dbReference>
<gene>
    <name evidence="1" type="ORF">DFJ43DRAFT_1059490</name>
</gene>
<organism evidence="1 2">
    <name type="scientific">Lentinula guzmanii</name>
    <dbReference type="NCBI Taxonomy" id="2804957"/>
    <lineage>
        <taxon>Eukaryota</taxon>
        <taxon>Fungi</taxon>
        <taxon>Dikarya</taxon>
        <taxon>Basidiomycota</taxon>
        <taxon>Agaricomycotina</taxon>
        <taxon>Agaricomycetes</taxon>
        <taxon>Agaricomycetidae</taxon>
        <taxon>Agaricales</taxon>
        <taxon>Marasmiineae</taxon>
        <taxon>Omphalotaceae</taxon>
        <taxon>Lentinula</taxon>
    </lineage>
</organism>
<protein>
    <submittedName>
        <fullName evidence="1">Uncharacterized protein</fullName>
    </submittedName>
</protein>
<sequence length="81" mass="8972">MWSMKTLALKSLLYSSLGTFELVLGGLNWWLVQCWTVLYSANSILDSDVFNVRHCMESILCSTVPARGVLCSCAVSAFSFV</sequence>